<accession>A0A1B0GBP3</accession>
<dbReference type="PROSITE" id="PS51257">
    <property type="entry name" value="PROKAR_LIPOPROTEIN"/>
    <property type="match status" value="1"/>
</dbReference>
<organism evidence="1 2">
    <name type="scientific">Glossina morsitans morsitans</name>
    <name type="common">Savannah tsetse fly</name>
    <dbReference type="NCBI Taxonomy" id="37546"/>
    <lineage>
        <taxon>Eukaryota</taxon>
        <taxon>Metazoa</taxon>
        <taxon>Ecdysozoa</taxon>
        <taxon>Arthropoda</taxon>
        <taxon>Hexapoda</taxon>
        <taxon>Insecta</taxon>
        <taxon>Pterygota</taxon>
        <taxon>Neoptera</taxon>
        <taxon>Endopterygota</taxon>
        <taxon>Diptera</taxon>
        <taxon>Brachycera</taxon>
        <taxon>Muscomorpha</taxon>
        <taxon>Hippoboscoidea</taxon>
        <taxon>Glossinidae</taxon>
        <taxon>Glossina</taxon>
    </lineage>
</organism>
<dbReference type="EnsemblMetazoa" id="GMOY010725-RA">
    <property type="protein sequence ID" value="GMOY010725-PA"/>
    <property type="gene ID" value="GMOY010725"/>
</dbReference>
<keyword evidence="2" id="KW-1185">Reference proteome</keyword>
<evidence type="ECO:0000313" key="1">
    <source>
        <dbReference type="EnsemblMetazoa" id="GMOY010725-PA"/>
    </source>
</evidence>
<dbReference type="EMBL" id="CCAG010005858">
    <property type="status" value="NOT_ANNOTATED_CDS"/>
    <property type="molecule type" value="Genomic_DNA"/>
</dbReference>
<proteinExistence type="predicted"/>
<protein>
    <submittedName>
        <fullName evidence="1">Uncharacterized protein</fullName>
    </submittedName>
</protein>
<evidence type="ECO:0000313" key="2">
    <source>
        <dbReference type="Proteomes" id="UP000092444"/>
    </source>
</evidence>
<dbReference type="VEuPathDB" id="VectorBase:GMOY010725"/>
<sequence length="81" mass="9768">MKFSARIEHRMLIISYYGLWSSCIIKLIDYMSKGFEAYIDFLDRKRWEKHTTISEGIYIYNGLCKSKRFRNSSKQSLRCNK</sequence>
<dbReference type="AlphaFoldDB" id="A0A1B0GBP3"/>
<reference evidence="1" key="1">
    <citation type="submission" date="2020-05" db="UniProtKB">
        <authorList>
            <consortium name="EnsemblMetazoa"/>
        </authorList>
    </citation>
    <scope>IDENTIFICATION</scope>
    <source>
        <strain evidence="1">Yale</strain>
    </source>
</reference>
<dbReference type="Proteomes" id="UP000092444">
    <property type="component" value="Unassembled WGS sequence"/>
</dbReference>
<name>A0A1B0GBP3_GLOMM</name>